<evidence type="ECO:0000313" key="1">
    <source>
        <dbReference type="EMBL" id="SBV92050.1"/>
    </source>
</evidence>
<gene>
    <name evidence="1" type="ORF">KL86CLO1_10198</name>
</gene>
<reference evidence="1" key="1">
    <citation type="submission" date="2016-04" db="EMBL/GenBank/DDBJ databases">
        <authorList>
            <person name="Evans L.H."/>
            <person name="Alamgir A."/>
            <person name="Owens N."/>
            <person name="Weber N.D."/>
            <person name="Virtaneva K."/>
            <person name="Barbian K."/>
            <person name="Babar A."/>
            <person name="Rosenke K."/>
        </authorList>
    </citation>
    <scope>NUCLEOTIDE SEQUENCE</scope>
    <source>
        <strain evidence="1">86</strain>
    </source>
</reference>
<dbReference type="AlphaFoldDB" id="A0A212IY21"/>
<accession>A0A212IY21</accession>
<proteinExistence type="predicted"/>
<sequence length="76" mass="7801">MRSILMTLPFDFHLHSCLSPHLAGAGLGPLPFICSGGINLPGIKVLPYGQNAWGAPFGAAGRQASARSDPKGGCTP</sequence>
<protein>
    <submittedName>
        <fullName evidence="1">Uncharacterized protein</fullName>
    </submittedName>
</protein>
<name>A0A212IY21_9FIRM</name>
<dbReference type="EMBL" id="FLUN01000001">
    <property type="protein sequence ID" value="SBV92050.1"/>
    <property type="molecule type" value="Genomic_DNA"/>
</dbReference>
<organism evidence="1">
    <name type="scientific">uncultured Eubacteriales bacterium</name>
    <dbReference type="NCBI Taxonomy" id="172733"/>
    <lineage>
        <taxon>Bacteria</taxon>
        <taxon>Bacillati</taxon>
        <taxon>Bacillota</taxon>
        <taxon>Clostridia</taxon>
        <taxon>Eubacteriales</taxon>
        <taxon>environmental samples</taxon>
    </lineage>
</organism>